<dbReference type="CDD" id="cd07823">
    <property type="entry name" value="SRPBCC_5"/>
    <property type="match status" value="1"/>
</dbReference>
<dbReference type="STRING" id="266117.Rxyl_0120"/>
<sequence>MRIENEFTVGVPVEEAWRALQNLEEVAPCLPGASVEGSEGEEYRGTMTVKLGPITARYNGTVRYAEVDEANRRMVLQASGRDARGQGTASATITSTLSGRDGSTHVRVETDMRLTGRAAQFGRGIQQDVATKMLGQFAECLERKLSGEPEEAAAPQEEEQQVRVRRIQQPEPEPLDLGEMGREAVAERLKQAAPAIAAGAALLLLIFWLLRR</sequence>
<evidence type="ECO:0000256" key="2">
    <source>
        <dbReference type="SAM" id="Phobius"/>
    </source>
</evidence>
<dbReference type="PhylomeDB" id="Q1AZS9"/>
<feature type="region of interest" description="Disordered" evidence="1">
    <location>
        <begin position="79"/>
        <end position="103"/>
    </location>
</feature>
<keyword evidence="4" id="KW-1185">Reference proteome</keyword>
<feature type="transmembrane region" description="Helical" evidence="2">
    <location>
        <begin position="192"/>
        <end position="210"/>
    </location>
</feature>
<dbReference type="Gene3D" id="3.30.530.20">
    <property type="match status" value="1"/>
</dbReference>
<evidence type="ECO:0000313" key="4">
    <source>
        <dbReference type="Proteomes" id="UP000006637"/>
    </source>
</evidence>
<organism evidence="3 4">
    <name type="scientific">Rubrobacter xylanophilus (strain DSM 9941 / JCM 11954 / NBRC 16129 / PRD-1)</name>
    <dbReference type="NCBI Taxonomy" id="266117"/>
    <lineage>
        <taxon>Bacteria</taxon>
        <taxon>Bacillati</taxon>
        <taxon>Actinomycetota</taxon>
        <taxon>Rubrobacteria</taxon>
        <taxon>Rubrobacterales</taxon>
        <taxon>Rubrobacteraceae</taxon>
        <taxon>Rubrobacter</taxon>
    </lineage>
</organism>
<dbReference type="AlphaFoldDB" id="Q1AZS9"/>
<name>Q1AZS9_RUBXD</name>
<dbReference type="RefSeq" id="WP_011563117.1">
    <property type="nucleotide sequence ID" value="NC_008148.1"/>
</dbReference>
<gene>
    <name evidence="3" type="ordered locus">Rxyl_0120</name>
</gene>
<dbReference type="InterPro" id="IPR010419">
    <property type="entry name" value="CO_DH_gsu"/>
</dbReference>
<proteinExistence type="predicted"/>
<accession>Q1AZS9</accession>
<reference evidence="3 4" key="1">
    <citation type="submission" date="2006-06" db="EMBL/GenBank/DDBJ databases">
        <title>Complete sequence of Rubrobacter xylanophilus DSM 9941.</title>
        <authorList>
            <consortium name="US DOE Joint Genome Institute"/>
            <person name="Copeland A."/>
            <person name="Lucas S."/>
            <person name="Lapidus A."/>
            <person name="Barry K."/>
            <person name="Detter J.C."/>
            <person name="Glavina del Rio T."/>
            <person name="Hammon N."/>
            <person name="Israni S."/>
            <person name="Dalin E."/>
            <person name="Tice H."/>
            <person name="Pitluck S."/>
            <person name="Munk A.C."/>
            <person name="Brettin T."/>
            <person name="Bruce D."/>
            <person name="Han C."/>
            <person name="Tapia R."/>
            <person name="Gilna P."/>
            <person name="Schmutz J."/>
            <person name="Larimer F."/>
            <person name="Land M."/>
            <person name="Hauser L."/>
            <person name="Kyrpides N."/>
            <person name="Lykidis A."/>
            <person name="da Costa M.S."/>
            <person name="Rainey F.A."/>
            <person name="Empadinhas N."/>
            <person name="Jolivet E."/>
            <person name="Battista J.R."/>
            <person name="Richardson P."/>
        </authorList>
    </citation>
    <scope>NUCLEOTIDE SEQUENCE [LARGE SCALE GENOMIC DNA]</scope>
    <source>
        <strain evidence="4">DSM 9941 / NBRC 16129 / PRD-1</strain>
    </source>
</reference>
<dbReference type="eggNOG" id="COG3427">
    <property type="taxonomic scope" value="Bacteria"/>
</dbReference>
<dbReference type="Pfam" id="PF06240">
    <property type="entry name" value="COXG"/>
    <property type="match status" value="1"/>
</dbReference>
<dbReference type="KEGG" id="rxy:Rxyl_0120"/>
<keyword evidence="2" id="KW-0812">Transmembrane</keyword>
<dbReference type="PANTHER" id="PTHR38588:SF1">
    <property type="entry name" value="BLL0334 PROTEIN"/>
    <property type="match status" value="1"/>
</dbReference>
<keyword evidence="2" id="KW-0472">Membrane</keyword>
<dbReference type="EMBL" id="CP000386">
    <property type="protein sequence ID" value="ABG03099.1"/>
    <property type="molecule type" value="Genomic_DNA"/>
</dbReference>
<dbReference type="HOGENOM" id="CLU_046420_2_1_11"/>
<feature type="compositionally biased region" description="Polar residues" evidence="1">
    <location>
        <begin position="87"/>
        <end position="98"/>
    </location>
</feature>
<dbReference type="SUPFAM" id="SSF55961">
    <property type="entry name" value="Bet v1-like"/>
    <property type="match status" value="1"/>
</dbReference>
<dbReference type="OrthoDB" id="9808623at2"/>
<evidence type="ECO:0000256" key="1">
    <source>
        <dbReference type="SAM" id="MobiDB-lite"/>
    </source>
</evidence>
<dbReference type="Proteomes" id="UP000006637">
    <property type="component" value="Chromosome"/>
</dbReference>
<protein>
    <submittedName>
        <fullName evidence="3">Carbon monoxide dehydrogenase subunit G</fullName>
    </submittedName>
</protein>
<dbReference type="PANTHER" id="PTHR38588">
    <property type="entry name" value="BLL0334 PROTEIN"/>
    <property type="match status" value="1"/>
</dbReference>
<dbReference type="InterPro" id="IPR023393">
    <property type="entry name" value="START-like_dom_sf"/>
</dbReference>
<evidence type="ECO:0000313" key="3">
    <source>
        <dbReference type="EMBL" id="ABG03099.1"/>
    </source>
</evidence>
<keyword evidence="2" id="KW-1133">Transmembrane helix</keyword>